<dbReference type="OrthoDB" id="29072at2759"/>
<dbReference type="Pfam" id="PF17862">
    <property type="entry name" value="AAA_lid_3"/>
    <property type="match status" value="1"/>
</dbReference>
<feature type="region of interest" description="Disordered" evidence="4">
    <location>
        <begin position="339"/>
        <end position="405"/>
    </location>
</feature>
<dbReference type="PROSITE" id="PS00674">
    <property type="entry name" value="AAA"/>
    <property type="match status" value="1"/>
</dbReference>
<dbReference type="SUPFAM" id="SSF52540">
    <property type="entry name" value="P-loop containing nucleoside triphosphate hydrolases"/>
    <property type="match status" value="1"/>
</dbReference>
<dbReference type="InterPro" id="IPR041569">
    <property type="entry name" value="AAA_lid_3"/>
</dbReference>
<feature type="compositionally biased region" description="Low complexity" evidence="4">
    <location>
        <begin position="246"/>
        <end position="281"/>
    </location>
</feature>
<keyword evidence="2" id="KW-0547">Nucleotide-binding</keyword>
<sequence>MMAQQEKSGNDQEQSQKNRFLYQILQQFYGSIDNLEQLEPKQLKQLTELRILELQDSIELYEKACKEDIQEQNYSEFLEKLKKNIFQYLLKSVVLHKDYQKTPKKQKKKYLQNAQINLCDFADFSQYQNNYVKTEELLKQNQAIKEKLNPRKRQEPNNNNQNQFNQNNKIQGNFINNNNNQFQNGGNKFQKPTIRNYYNKQNNQNEDIQYNQHNKNPQEEPESGGFGGFQTGTQVLQQQKYRKLGNNNNYNDNDNEQDNYNSYGNKGGYLNNKKFGKNNYYNKNRRFNKNQQDDEDDEVGQHLNQQFKNNKQNNYAGNNGACNIEQIANRAVFGTNLTGIGGGARNTPEEEEKQREMPQRKKFVPPYKNKENNSLNNNNNNGNNYKPGHIGSGLNSKQSKKDKEMQELAAQYGLPADERLKSLEPKLIETIMSELVDSKLGVTWGEIAGLSFAKKTIHEIIILPMLNPNVFKGLRQPPKGLLLFGPPGTGKTMIAKAIAHECESTFFSVSASSLTSKWVGEGEKLVKTLFTIARIVQPSVIFLDEIDSLLTARQEGEQEASRRIKTQFLVELDGAGQDDTDKILLIGATNRPQELDDAARRRFVKRLYIPLPNYEARHQLITTVVEKETKRGNKYQMTDSDTDEIVKLTKGFSGADMTNLCREACMFPIRELTDIQNFDPEQIRATNLNDFKNALDFVKKSVSPKDLIAYYEWNDSFGSFNIQKEDQDN</sequence>
<dbReference type="InParanoid" id="A0A0V0R0Y4"/>
<feature type="region of interest" description="Disordered" evidence="4">
    <location>
        <begin position="244"/>
        <end position="281"/>
    </location>
</feature>
<dbReference type="InterPro" id="IPR003593">
    <property type="entry name" value="AAA+_ATPase"/>
</dbReference>
<feature type="region of interest" description="Disordered" evidence="4">
    <location>
        <begin position="211"/>
        <end position="230"/>
    </location>
</feature>
<dbReference type="GO" id="GO:0016887">
    <property type="term" value="F:ATP hydrolysis activity"/>
    <property type="evidence" value="ECO:0007669"/>
    <property type="project" value="InterPro"/>
</dbReference>
<dbReference type="Proteomes" id="UP000054937">
    <property type="component" value="Unassembled WGS sequence"/>
</dbReference>
<dbReference type="InterPro" id="IPR050304">
    <property type="entry name" value="MT-severing_AAA_ATPase"/>
</dbReference>
<dbReference type="Gene3D" id="3.40.50.300">
    <property type="entry name" value="P-loop containing nucleotide triphosphate hydrolases"/>
    <property type="match status" value="1"/>
</dbReference>
<gene>
    <name evidence="6" type="ORF">PPERSA_07550</name>
</gene>
<evidence type="ECO:0000256" key="1">
    <source>
        <dbReference type="ARBA" id="ARBA00006914"/>
    </source>
</evidence>
<dbReference type="FunFam" id="3.40.50.300:FF:000093">
    <property type="entry name" value="Fidgetin-like 1"/>
    <property type="match status" value="1"/>
</dbReference>
<accession>A0A0V0R0Y4</accession>
<keyword evidence="7" id="KW-1185">Reference proteome</keyword>
<evidence type="ECO:0000313" key="7">
    <source>
        <dbReference type="Proteomes" id="UP000054937"/>
    </source>
</evidence>
<protein>
    <submittedName>
        <fullName evidence="6">p-loop containing nucleoside triphosphate hydrolase</fullName>
    </submittedName>
</protein>
<organism evidence="6 7">
    <name type="scientific">Pseudocohnilembus persalinus</name>
    <name type="common">Ciliate</name>
    <dbReference type="NCBI Taxonomy" id="266149"/>
    <lineage>
        <taxon>Eukaryota</taxon>
        <taxon>Sar</taxon>
        <taxon>Alveolata</taxon>
        <taxon>Ciliophora</taxon>
        <taxon>Intramacronucleata</taxon>
        <taxon>Oligohymenophorea</taxon>
        <taxon>Scuticociliatia</taxon>
        <taxon>Philasterida</taxon>
        <taxon>Pseudocohnilembidae</taxon>
        <taxon>Pseudocohnilembus</taxon>
    </lineage>
</organism>
<reference evidence="6 7" key="1">
    <citation type="journal article" date="2015" name="Sci. Rep.">
        <title>Genome of the facultative scuticociliatosis pathogen Pseudocohnilembus persalinus provides insight into its virulence through horizontal gene transfer.</title>
        <authorList>
            <person name="Xiong J."/>
            <person name="Wang G."/>
            <person name="Cheng J."/>
            <person name="Tian M."/>
            <person name="Pan X."/>
            <person name="Warren A."/>
            <person name="Jiang C."/>
            <person name="Yuan D."/>
            <person name="Miao W."/>
        </authorList>
    </citation>
    <scope>NUCLEOTIDE SEQUENCE [LARGE SCALE GENOMIC DNA]</scope>
    <source>
        <strain evidence="6">36N120E</strain>
    </source>
</reference>
<keyword evidence="3" id="KW-0067">ATP-binding</keyword>
<dbReference type="Gene3D" id="1.10.8.60">
    <property type="match status" value="1"/>
</dbReference>
<dbReference type="OMA" id="IAHECES"/>
<evidence type="ECO:0000259" key="5">
    <source>
        <dbReference type="SMART" id="SM00382"/>
    </source>
</evidence>
<comment type="caution">
    <text evidence="6">The sequence shown here is derived from an EMBL/GenBank/DDBJ whole genome shotgun (WGS) entry which is preliminary data.</text>
</comment>
<dbReference type="PANTHER" id="PTHR23074">
    <property type="entry name" value="AAA DOMAIN-CONTAINING"/>
    <property type="match status" value="1"/>
</dbReference>
<dbReference type="InterPro" id="IPR003959">
    <property type="entry name" value="ATPase_AAA_core"/>
</dbReference>
<evidence type="ECO:0000256" key="3">
    <source>
        <dbReference type="ARBA" id="ARBA00022840"/>
    </source>
</evidence>
<dbReference type="FunFam" id="1.10.8.60:FF:000022">
    <property type="entry name" value="Fidgetin like 1"/>
    <property type="match status" value="1"/>
</dbReference>
<name>A0A0V0R0Y4_PSEPJ</name>
<dbReference type="PANTHER" id="PTHR23074:SF17">
    <property type="entry name" value="FIDGETIN-LIKE PROTEIN 1"/>
    <property type="match status" value="1"/>
</dbReference>
<evidence type="ECO:0000256" key="4">
    <source>
        <dbReference type="SAM" id="MobiDB-lite"/>
    </source>
</evidence>
<proteinExistence type="inferred from homology"/>
<feature type="region of interest" description="Disordered" evidence="4">
    <location>
        <begin position="149"/>
        <end position="192"/>
    </location>
</feature>
<evidence type="ECO:0000256" key="2">
    <source>
        <dbReference type="ARBA" id="ARBA00022741"/>
    </source>
</evidence>
<feature type="domain" description="AAA+ ATPase" evidence="5">
    <location>
        <begin position="477"/>
        <end position="613"/>
    </location>
</feature>
<dbReference type="Pfam" id="PF00004">
    <property type="entry name" value="AAA"/>
    <property type="match status" value="1"/>
</dbReference>
<feature type="compositionally biased region" description="Low complexity" evidence="4">
    <location>
        <begin position="372"/>
        <end position="384"/>
    </location>
</feature>
<evidence type="ECO:0000313" key="6">
    <source>
        <dbReference type="EMBL" id="KRX07800.1"/>
    </source>
</evidence>
<dbReference type="AlphaFoldDB" id="A0A0V0R0Y4"/>
<dbReference type="InterPro" id="IPR003960">
    <property type="entry name" value="ATPase_AAA_CS"/>
</dbReference>
<keyword evidence="6" id="KW-0378">Hydrolase</keyword>
<feature type="compositionally biased region" description="Low complexity" evidence="4">
    <location>
        <begin position="157"/>
        <end position="191"/>
    </location>
</feature>
<dbReference type="GO" id="GO:0005524">
    <property type="term" value="F:ATP binding"/>
    <property type="evidence" value="ECO:0007669"/>
    <property type="project" value="UniProtKB-KW"/>
</dbReference>
<dbReference type="SMART" id="SM00382">
    <property type="entry name" value="AAA"/>
    <property type="match status" value="1"/>
</dbReference>
<dbReference type="InterPro" id="IPR027417">
    <property type="entry name" value="P-loop_NTPase"/>
</dbReference>
<dbReference type="EMBL" id="LDAU01000080">
    <property type="protein sequence ID" value="KRX07800.1"/>
    <property type="molecule type" value="Genomic_DNA"/>
</dbReference>
<comment type="similarity">
    <text evidence="1">Belongs to the AAA ATPase family.</text>
</comment>